<evidence type="ECO:0000256" key="1">
    <source>
        <dbReference type="SAM" id="MobiDB-lite"/>
    </source>
</evidence>
<feature type="region of interest" description="Disordered" evidence="1">
    <location>
        <begin position="72"/>
        <end position="98"/>
    </location>
</feature>
<dbReference type="Proteomes" id="UP000054387">
    <property type="component" value="Unassembled WGS sequence"/>
</dbReference>
<dbReference type="RefSeq" id="WP_058580129.1">
    <property type="nucleotide sequence ID" value="NZ_LOPU01000004.1"/>
</dbReference>
<dbReference type="Pfam" id="PF26400">
    <property type="entry name" value="DUF8098"/>
    <property type="match status" value="1"/>
</dbReference>
<organism evidence="3 4">
    <name type="scientific">Haloprofundus marisrubri</name>
    <dbReference type="NCBI Taxonomy" id="1514971"/>
    <lineage>
        <taxon>Archaea</taxon>
        <taxon>Methanobacteriati</taxon>
        <taxon>Methanobacteriota</taxon>
        <taxon>Stenosarchaea group</taxon>
        <taxon>Halobacteria</taxon>
        <taxon>Halobacteriales</taxon>
        <taxon>Haloferacaceae</taxon>
        <taxon>Haloprofundus</taxon>
    </lineage>
</organism>
<accession>A0A0W1RFH1</accession>
<evidence type="ECO:0000313" key="3">
    <source>
        <dbReference type="EMBL" id="KTG11396.1"/>
    </source>
</evidence>
<dbReference type="OrthoDB" id="231744at2157"/>
<feature type="domain" description="DUF8098" evidence="2">
    <location>
        <begin position="1"/>
        <end position="324"/>
    </location>
</feature>
<evidence type="ECO:0000313" key="4">
    <source>
        <dbReference type="Proteomes" id="UP000054387"/>
    </source>
</evidence>
<dbReference type="InterPro" id="IPR058411">
    <property type="entry name" value="DUF8098"/>
</dbReference>
<dbReference type="AlphaFoldDB" id="A0A0W1RFH1"/>
<gene>
    <name evidence="3" type="ORF">AUR64_03835</name>
</gene>
<sequence length="328" mass="37578">MSTLTDSEQELVSAIQHAVSAAIEDLEDVSPEYANKTKLQKLLYLAIDNYSLPVTYSWYLAGSVVPDDPFTPDDLTAAPSDTVSSKSPSIGHSADDGSVLSPYTTEEELISFFKKEIPRLWTQKTNRFLQNFYQYHAPERYRELYVQCVHIRAQLKRLTDVVETATRGIDIGDDLEEIDRALGLSISDFHYYLSDLPELEETFDPVFEGTELIEDTMMMLTKRSTFTHHHLGSVKALNEFFYYYVWRYPSLIISAETATGPAAEEIRTSRQREAVGFETRIETEREQLTEQLDQFDLKPTFADFPSIGETETNEQLLKATRLYLEKND</sequence>
<dbReference type="EMBL" id="LOPU01000004">
    <property type="protein sequence ID" value="KTG11396.1"/>
    <property type="molecule type" value="Genomic_DNA"/>
</dbReference>
<comment type="caution">
    <text evidence="3">The sequence shown here is derived from an EMBL/GenBank/DDBJ whole genome shotgun (WGS) entry which is preliminary data.</text>
</comment>
<reference evidence="3 4" key="1">
    <citation type="submission" date="2015-12" db="EMBL/GenBank/DDBJ databases">
        <title>Haloprofundus marisrubri gen. nov., sp. nov., an extremely halophilic archaeon isolated from the Discovery deep brine-seawater interface in the Red Sea.</title>
        <authorList>
            <person name="Zhang G."/>
            <person name="Stingl U."/>
            <person name="Rashid M."/>
        </authorList>
    </citation>
    <scope>NUCLEOTIDE SEQUENCE [LARGE SCALE GENOMIC DNA]</scope>
    <source>
        <strain evidence="3 4">SB9</strain>
    </source>
</reference>
<name>A0A0W1RFH1_9EURY</name>
<protein>
    <recommendedName>
        <fullName evidence="2">DUF8098 domain-containing protein</fullName>
    </recommendedName>
</protein>
<keyword evidence="4" id="KW-1185">Reference proteome</keyword>
<proteinExistence type="predicted"/>
<evidence type="ECO:0000259" key="2">
    <source>
        <dbReference type="Pfam" id="PF26400"/>
    </source>
</evidence>
<feature type="compositionally biased region" description="Polar residues" evidence="1">
    <location>
        <begin position="79"/>
        <end position="90"/>
    </location>
</feature>